<sequence length="264" mass="31146">MTSNILLKAQKPVSYSTELPIPDTKKEGLAGHYSIIIATVIMAIWAISLILLMTINLEQVNIFFILVAMLWQTFLYTGLFITAHDAMHGAVFPSNIKVNHFIGSLCLTLYGCLSYQKLLKKHWQHHKNPASESDPDFHNGKQKNLLSWYFHFMKNYWSWKQILTLMLIFNIIVATLHTPENNLKYFWIFPSILSSLQLFYFGTFEPHREPKEGYKEPHNSQTISRSVWLSFLTCYHFGYHEEHHEYSNVPWWELPKVYKWKRES</sequence>
<keyword evidence="6" id="KW-1185">Reference proteome</keyword>
<evidence type="ECO:0000256" key="1">
    <source>
        <dbReference type="ARBA" id="ARBA00001954"/>
    </source>
</evidence>
<feature type="transmembrane region" description="Helical" evidence="3">
    <location>
        <begin position="185"/>
        <end position="204"/>
    </location>
</feature>
<protein>
    <submittedName>
        <fullName evidence="5">Beta-carotene ketolase</fullName>
    </submittedName>
</protein>
<feature type="transmembrane region" description="Helical" evidence="3">
    <location>
        <begin position="62"/>
        <end position="81"/>
    </location>
</feature>
<evidence type="ECO:0000313" key="6">
    <source>
        <dbReference type="Proteomes" id="UP000218238"/>
    </source>
</evidence>
<comment type="cofactor">
    <cofactor evidence="1">
        <name>Fe(2+)</name>
        <dbReference type="ChEBI" id="CHEBI:29033"/>
    </cofactor>
</comment>
<name>A0A2A2TP13_9CYAN</name>
<keyword evidence="3" id="KW-0812">Transmembrane</keyword>
<evidence type="ECO:0000259" key="4">
    <source>
        <dbReference type="Pfam" id="PF00487"/>
    </source>
</evidence>
<dbReference type="NCBIfam" id="NF045690">
    <property type="entry name" value="BCarotKetCrtW"/>
    <property type="match status" value="1"/>
</dbReference>
<keyword evidence="3" id="KW-1133">Transmembrane helix</keyword>
<evidence type="ECO:0000256" key="2">
    <source>
        <dbReference type="ARBA" id="ARBA00008749"/>
    </source>
</evidence>
<comment type="caution">
    <text evidence="5">The sequence shown here is derived from an EMBL/GenBank/DDBJ whole genome shotgun (WGS) entry which is preliminary data.</text>
</comment>
<proteinExistence type="inferred from homology"/>
<dbReference type="GO" id="GO:0006629">
    <property type="term" value="P:lipid metabolic process"/>
    <property type="evidence" value="ECO:0007669"/>
    <property type="project" value="InterPro"/>
</dbReference>
<accession>A0A2A2TP13</accession>
<dbReference type="Pfam" id="PF00487">
    <property type="entry name" value="FA_desaturase"/>
    <property type="match status" value="1"/>
</dbReference>
<dbReference type="InterPro" id="IPR054681">
    <property type="entry name" value="CrtW-like"/>
</dbReference>
<dbReference type="AlphaFoldDB" id="A0A2A2TP13"/>
<gene>
    <name evidence="5" type="ORF">CK510_03335</name>
</gene>
<keyword evidence="3" id="KW-0472">Membrane</keyword>
<evidence type="ECO:0000313" key="5">
    <source>
        <dbReference type="EMBL" id="PAX60165.1"/>
    </source>
</evidence>
<dbReference type="Proteomes" id="UP000218238">
    <property type="component" value="Unassembled WGS sequence"/>
</dbReference>
<feature type="domain" description="Fatty acid desaturase" evidence="4">
    <location>
        <begin position="147"/>
        <end position="262"/>
    </location>
</feature>
<feature type="transmembrane region" description="Helical" evidence="3">
    <location>
        <begin position="162"/>
        <end position="179"/>
    </location>
</feature>
<organism evidence="5 6">
    <name type="scientific">Brunnivagina elsteri CCALA 953</name>
    <dbReference type="NCBI Taxonomy" id="987040"/>
    <lineage>
        <taxon>Bacteria</taxon>
        <taxon>Bacillati</taxon>
        <taxon>Cyanobacteriota</taxon>
        <taxon>Cyanophyceae</taxon>
        <taxon>Nostocales</taxon>
        <taxon>Calotrichaceae</taxon>
        <taxon>Brunnivagina</taxon>
    </lineage>
</organism>
<evidence type="ECO:0000256" key="3">
    <source>
        <dbReference type="SAM" id="Phobius"/>
    </source>
</evidence>
<comment type="similarity">
    <text evidence="2">Belongs to the fatty acid desaturase type 2 family.</text>
</comment>
<dbReference type="InterPro" id="IPR005804">
    <property type="entry name" value="FA_desaturase_dom"/>
</dbReference>
<dbReference type="OrthoDB" id="9792534at2"/>
<reference evidence="5 6" key="1">
    <citation type="submission" date="2017-08" db="EMBL/GenBank/DDBJ databases">
        <title>Draft genome sequence of filamentous cyanobacterium Calothrix elsteri CCALA 953.</title>
        <authorList>
            <person name="Gagunashvili A.N."/>
            <person name="Elster J."/>
            <person name="Andresson O.S."/>
        </authorList>
    </citation>
    <scope>NUCLEOTIDE SEQUENCE [LARGE SCALE GENOMIC DNA]</scope>
    <source>
        <strain evidence="5 6">CCALA 953</strain>
    </source>
</reference>
<dbReference type="EMBL" id="NTFS01000020">
    <property type="protein sequence ID" value="PAX60165.1"/>
    <property type="molecule type" value="Genomic_DNA"/>
</dbReference>
<feature type="transmembrane region" description="Helical" evidence="3">
    <location>
        <begin position="33"/>
        <end position="55"/>
    </location>
</feature>
<feature type="transmembrane region" description="Helical" evidence="3">
    <location>
        <begin position="101"/>
        <end position="119"/>
    </location>
</feature>